<accession>A0ABU5JAQ9</accession>
<evidence type="ECO:0000313" key="1">
    <source>
        <dbReference type="EMBL" id="MDZ5489684.1"/>
    </source>
</evidence>
<dbReference type="SUPFAM" id="SSF47413">
    <property type="entry name" value="lambda repressor-like DNA-binding domains"/>
    <property type="match status" value="1"/>
</dbReference>
<dbReference type="CDD" id="cd00093">
    <property type="entry name" value="HTH_XRE"/>
    <property type="match status" value="1"/>
</dbReference>
<reference evidence="1 2" key="1">
    <citation type="submission" date="2023-12" db="EMBL/GenBank/DDBJ databases">
        <title>Micromonospora sp. nov., isolated from Atacama Desert.</title>
        <authorList>
            <person name="Carro L."/>
            <person name="Golinska P."/>
            <person name="Klenk H.-P."/>
            <person name="Goodfellow M."/>
        </authorList>
    </citation>
    <scope>NUCLEOTIDE SEQUENCE [LARGE SCALE GENOMIC DNA]</scope>
    <source>
        <strain evidence="1 2">4G53</strain>
    </source>
</reference>
<name>A0ABU5JAQ9_9ACTN</name>
<proteinExistence type="predicted"/>
<organism evidence="1 2">
    <name type="scientific">Micromonospora sicca</name>
    <dbReference type="NCBI Taxonomy" id="2202420"/>
    <lineage>
        <taxon>Bacteria</taxon>
        <taxon>Bacillati</taxon>
        <taxon>Actinomycetota</taxon>
        <taxon>Actinomycetes</taxon>
        <taxon>Micromonosporales</taxon>
        <taxon>Micromonosporaceae</taxon>
        <taxon>Micromonospora</taxon>
    </lineage>
</organism>
<dbReference type="EMBL" id="JAXOTQ010000009">
    <property type="protein sequence ID" value="MDZ5489684.1"/>
    <property type="molecule type" value="Genomic_DNA"/>
</dbReference>
<gene>
    <name evidence="1" type="ORF">U2F25_09430</name>
</gene>
<dbReference type="InterPro" id="IPR010982">
    <property type="entry name" value="Lambda_DNA-bd_dom_sf"/>
</dbReference>
<dbReference type="InterPro" id="IPR001387">
    <property type="entry name" value="Cro/C1-type_HTH"/>
</dbReference>
<sequence>MTGAFEYGPPVGGEAARLAAGVGALIAAERKARGWSKAELRRRAGVDLGRVELGRSRPSWPGLCRVAAALHPDDRPAAQALALRLAEAAGPSLAGSPWLPVGVSRELVVLVLVRSARAVGLDLDDDTVRLVVGEQLRLAAGEAASGQRAIGAAPEGEVLS</sequence>
<dbReference type="Proteomes" id="UP001290101">
    <property type="component" value="Unassembled WGS sequence"/>
</dbReference>
<dbReference type="Gene3D" id="1.10.260.40">
    <property type="entry name" value="lambda repressor-like DNA-binding domains"/>
    <property type="match status" value="1"/>
</dbReference>
<dbReference type="RefSeq" id="WP_322439975.1">
    <property type="nucleotide sequence ID" value="NZ_JAXOTQ010000009.1"/>
</dbReference>
<comment type="caution">
    <text evidence="1">The sequence shown here is derived from an EMBL/GenBank/DDBJ whole genome shotgun (WGS) entry which is preliminary data.</text>
</comment>
<evidence type="ECO:0000313" key="2">
    <source>
        <dbReference type="Proteomes" id="UP001290101"/>
    </source>
</evidence>
<keyword evidence="2" id="KW-1185">Reference proteome</keyword>
<protein>
    <submittedName>
        <fullName evidence="1">Helix-turn-helix transcriptional regulator</fullName>
    </submittedName>
</protein>